<dbReference type="GO" id="GO:0071949">
    <property type="term" value="F:FAD binding"/>
    <property type="evidence" value="ECO:0007669"/>
    <property type="project" value="InterPro"/>
</dbReference>
<dbReference type="PANTHER" id="PTHR46496:SF1">
    <property type="entry name" value="ZEAXANTHIN EPOXIDASE, CHLOROPLASTIC"/>
    <property type="match status" value="1"/>
</dbReference>
<feature type="compositionally biased region" description="Low complexity" evidence="5">
    <location>
        <begin position="46"/>
        <end position="59"/>
    </location>
</feature>
<dbReference type="OMA" id="PWSPHDN"/>
<dbReference type="Gene3D" id="3.50.50.60">
    <property type="entry name" value="FAD/NAD(P)-binding domain"/>
    <property type="match status" value="1"/>
</dbReference>
<accession>A0A813HVF0</accession>
<feature type="region of interest" description="Disordered" evidence="5">
    <location>
        <begin position="35"/>
        <end position="59"/>
    </location>
</feature>
<feature type="compositionally biased region" description="Basic residues" evidence="5">
    <location>
        <begin position="80"/>
        <end position="90"/>
    </location>
</feature>
<dbReference type="PRINTS" id="PR00420">
    <property type="entry name" value="RNGMNOXGNASE"/>
</dbReference>
<gene>
    <name evidence="7" type="ORF">PGLA1383_LOCUS56838</name>
</gene>
<comment type="caution">
    <text evidence="7">The sequence shown here is derived from an EMBL/GenBank/DDBJ whole genome shotgun (WGS) entry which is preliminary data.</text>
</comment>
<sequence>MATASAPPGGAMSAFTVGAFPLPAQRVQTRLLRAPAGQASTPPGRSSSSLEAGSSATASTRRIWQGPALVLAAAMTMAARRRNRKQRRTARVASAASVAEAGAAGGGRPQPGRPLKVAIAGGGVGGLTTALAMLKKGMDVTVYEKTGKFARFGGPIQFASNATSTLKAIDERLFQRIMDKFCYTATRRCGIKDGLRSNGSFRMTDVLDPGYFTNPDSPADWFVSFPLKEIADLFNLPYTGVINRPDLQDVLLDECQSRREDFIVNGVSVVGYTNHDKGVTVALSDGTTAEVDILVGADGIWSAVRAQMYEEGAIKAPSADGLVRQGCPYSGYTVFAGETVLKLNDYYECGYKVYIGPQRYFVTSDVGDGRIQWYAFMALPPGSRKVGDSWEGSAGSKSEGSDVISYLKSLHKGWSSEVFEVLDSTPAESVEQRDLFDRWPEFFRSWADGNVVLVGDAVHPMMPNLGQGGGQSIEDAYELTRILSGSTTFSQDPDPQATARALQEFYRNRMPRVAGISLLSRLASDLIVNAFDTPWSPHDNKGTDWKSYLTFFWKPVLQYVVFPLQFLFLYSFHPSGGMGDLPKRLEAEWRERHHASAEEAFRRKDQGESFASGPSFFAKVAAVAEGDETNAQVPEPVTSNQ</sequence>
<evidence type="ECO:0000256" key="5">
    <source>
        <dbReference type="SAM" id="MobiDB-lite"/>
    </source>
</evidence>
<evidence type="ECO:0000313" key="8">
    <source>
        <dbReference type="Proteomes" id="UP000654075"/>
    </source>
</evidence>
<comment type="cofactor">
    <cofactor evidence="1">
        <name>FAD</name>
        <dbReference type="ChEBI" id="CHEBI:57692"/>
    </cofactor>
</comment>
<dbReference type="InterPro" id="IPR002938">
    <property type="entry name" value="FAD-bd"/>
</dbReference>
<dbReference type="InterPro" id="IPR036188">
    <property type="entry name" value="FAD/NAD-bd_sf"/>
</dbReference>
<evidence type="ECO:0000256" key="1">
    <source>
        <dbReference type="ARBA" id="ARBA00001974"/>
    </source>
</evidence>
<reference evidence="7" key="1">
    <citation type="submission" date="2021-02" db="EMBL/GenBank/DDBJ databases">
        <authorList>
            <person name="Dougan E. K."/>
            <person name="Rhodes N."/>
            <person name="Thang M."/>
            <person name="Chan C."/>
        </authorList>
    </citation>
    <scope>NUCLEOTIDE SEQUENCE</scope>
</reference>
<dbReference type="SUPFAM" id="SSF51905">
    <property type="entry name" value="FAD/NAD(P)-binding domain"/>
    <property type="match status" value="1"/>
</dbReference>
<protein>
    <recommendedName>
        <fullName evidence="6">FAD-binding domain-containing protein</fullName>
    </recommendedName>
</protein>
<dbReference type="Pfam" id="PF01494">
    <property type="entry name" value="FAD_binding_3"/>
    <property type="match status" value="2"/>
</dbReference>
<feature type="domain" description="FAD-binding" evidence="6">
    <location>
        <begin position="116"/>
        <end position="308"/>
    </location>
</feature>
<evidence type="ECO:0000313" key="7">
    <source>
        <dbReference type="EMBL" id="CAE8642333.1"/>
    </source>
</evidence>
<keyword evidence="3" id="KW-0274">FAD</keyword>
<dbReference type="GO" id="GO:0016491">
    <property type="term" value="F:oxidoreductase activity"/>
    <property type="evidence" value="ECO:0007669"/>
    <property type="project" value="UniProtKB-KW"/>
</dbReference>
<feature type="compositionally biased region" description="Low complexity" evidence="5">
    <location>
        <begin position="91"/>
        <end position="102"/>
    </location>
</feature>
<evidence type="ECO:0000259" key="6">
    <source>
        <dbReference type="Pfam" id="PF01494"/>
    </source>
</evidence>
<dbReference type="EMBL" id="CAJNNV010033152">
    <property type="protein sequence ID" value="CAE8642333.1"/>
    <property type="molecule type" value="Genomic_DNA"/>
</dbReference>
<proteinExistence type="predicted"/>
<keyword evidence="2" id="KW-0285">Flavoprotein</keyword>
<feature type="domain" description="FAD-binding" evidence="6">
    <location>
        <begin position="427"/>
        <end position="484"/>
    </location>
</feature>
<feature type="region of interest" description="Disordered" evidence="5">
    <location>
        <begin position="80"/>
        <end position="112"/>
    </location>
</feature>
<dbReference type="OrthoDB" id="409492at2759"/>
<evidence type="ECO:0000256" key="4">
    <source>
        <dbReference type="ARBA" id="ARBA00023002"/>
    </source>
</evidence>
<dbReference type="AlphaFoldDB" id="A0A813HVF0"/>
<organism evidence="7 8">
    <name type="scientific">Polarella glacialis</name>
    <name type="common">Dinoflagellate</name>
    <dbReference type="NCBI Taxonomy" id="89957"/>
    <lineage>
        <taxon>Eukaryota</taxon>
        <taxon>Sar</taxon>
        <taxon>Alveolata</taxon>
        <taxon>Dinophyceae</taxon>
        <taxon>Suessiales</taxon>
        <taxon>Suessiaceae</taxon>
        <taxon>Polarella</taxon>
    </lineage>
</organism>
<dbReference type="Proteomes" id="UP000654075">
    <property type="component" value="Unassembled WGS sequence"/>
</dbReference>
<dbReference type="PANTHER" id="PTHR46496">
    <property type="match status" value="1"/>
</dbReference>
<keyword evidence="4" id="KW-0560">Oxidoreductase</keyword>
<evidence type="ECO:0000256" key="3">
    <source>
        <dbReference type="ARBA" id="ARBA00022827"/>
    </source>
</evidence>
<keyword evidence="8" id="KW-1185">Reference proteome</keyword>
<evidence type="ECO:0000256" key="2">
    <source>
        <dbReference type="ARBA" id="ARBA00022630"/>
    </source>
</evidence>
<name>A0A813HVF0_POLGL</name>